<protein>
    <recommendedName>
        <fullName evidence="7">AP2/ERF domain-containing protein</fullName>
    </recommendedName>
</protein>
<evidence type="ECO:0000313" key="13">
    <source>
        <dbReference type="EMBL" id="AFG46737.1"/>
    </source>
</evidence>
<dbReference type="EMBL" id="FJ071190">
    <property type="protein sequence ID" value="AFG46737.1"/>
    <property type="molecule type" value="Genomic_DNA"/>
</dbReference>
<feature type="non-terminal residue" evidence="12">
    <location>
        <position position="1"/>
    </location>
</feature>
<gene>
    <name evidence="12" type="ORF">0_3648_01</name>
</gene>
<dbReference type="EMBL" id="FJ071187">
    <property type="protein sequence ID" value="AFG46735.1"/>
    <property type="molecule type" value="Genomic_DNA"/>
</dbReference>
<evidence type="ECO:0000256" key="1">
    <source>
        <dbReference type="ARBA" id="ARBA00004123"/>
    </source>
</evidence>
<dbReference type="SUPFAM" id="SSF54171">
    <property type="entry name" value="DNA-binding domain"/>
    <property type="match status" value="1"/>
</dbReference>
<feature type="region of interest" description="Disordered" evidence="6">
    <location>
        <begin position="37"/>
        <end position="76"/>
    </location>
</feature>
<evidence type="ECO:0000259" key="7">
    <source>
        <dbReference type="PROSITE" id="PS51032"/>
    </source>
</evidence>
<evidence type="ECO:0000313" key="10">
    <source>
        <dbReference type="EMBL" id="AFG46734.1"/>
    </source>
</evidence>
<dbReference type="PANTHER" id="PTHR31190:SF314">
    <property type="entry name" value="ETHYLENE-RESPONSIVE TRANSCRIPTION FACTOR ERF094"/>
    <property type="match status" value="1"/>
</dbReference>
<dbReference type="EMBL" id="FJ071183">
    <property type="protein sequence ID" value="AFG46736.1"/>
    <property type="molecule type" value="Genomic_DNA"/>
</dbReference>
<dbReference type="PRINTS" id="PR00367">
    <property type="entry name" value="ETHRSPELEMNT"/>
</dbReference>
<evidence type="ECO:0000256" key="6">
    <source>
        <dbReference type="SAM" id="MobiDB-lite"/>
    </source>
</evidence>
<dbReference type="GO" id="GO:0009873">
    <property type="term" value="P:ethylene-activated signaling pathway"/>
    <property type="evidence" value="ECO:0007669"/>
    <property type="project" value="InterPro"/>
</dbReference>
<dbReference type="PROSITE" id="PS51032">
    <property type="entry name" value="AP2_ERF"/>
    <property type="match status" value="1"/>
</dbReference>
<keyword evidence="3" id="KW-0238">DNA-binding</keyword>
<evidence type="ECO:0000313" key="12">
    <source>
        <dbReference type="EMBL" id="AFG46736.1"/>
    </source>
</evidence>
<proteinExistence type="predicted"/>
<dbReference type="InterPro" id="IPR016177">
    <property type="entry name" value="DNA-bd_dom_sf"/>
</dbReference>
<dbReference type="EMBL" id="FJ071191">
    <property type="protein sequence ID" value="AFG46732.1"/>
    <property type="molecule type" value="Genomic_DNA"/>
</dbReference>
<dbReference type="EMBL" id="FJ071194">
    <property type="protein sequence ID" value="AFG46733.1"/>
    <property type="molecule type" value="Genomic_DNA"/>
</dbReference>
<dbReference type="GO" id="GO:0005634">
    <property type="term" value="C:nucleus"/>
    <property type="evidence" value="ECO:0007669"/>
    <property type="project" value="UniProtKB-SubCell"/>
</dbReference>
<comment type="subcellular location">
    <subcellularLocation>
        <location evidence="1">Nucleus</location>
    </subcellularLocation>
</comment>
<dbReference type="InterPro" id="IPR036955">
    <property type="entry name" value="AP2/ERF_dom_sf"/>
</dbReference>
<evidence type="ECO:0000313" key="11">
    <source>
        <dbReference type="EMBL" id="AFG46735.1"/>
    </source>
</evidence>
<dbReference type="GO" id="GO:0003700">
    <property type="term" value="F:DNA-binding transcription factor activity"/>
    <property type="evidence" value="ECO:0007669"/>
    <property type="project" value="InterPro"/>
</dbReference>
<dbReference type="GO" id="GO:0003677">
    <property type="term" value="F:DNA binding"/>
    <property type="evidence" value="ECO:0007669"/>
    <property type="project" value="UniProtKB-KW"/>
</dbReference>
<feature type="non-terminal residue" evidence="12">
    <location>
        <position position="137"/>
    </location>
</feature>
<dbReference type="PANTHER" id="PTHR31190">
    <property type="entry name" value="DNA-BINDING DOMAIN"/>
    <property type="match status" value="1"/>
</dbReference>
<feature type="domain" description="AP2/ERF" evidence="7">
    <location>
        <begin position="79"/>
        <end position="137"/>
    </location>
</feature>
<dbReference type="EMBL" id="FJ071196">
    <property type="protein sequence ID" value="AFG46739.1"/>
    <property type="molecule type" value="Genomic_DNA"/>
</dbReference>
<evidence type="ECO:0000256" key="4">
    <source>
        <dbReference type="ARBA" id="ARBA00023163"/>
    </source>
</evidence>
<keyword evidence="4" id="KW-0804">Transcription</keyword>
<dbReference type="SMART" id="SM00380">
    <property type="entry name" value="AP2"/>
    <property type="match status" value="1"/>
</dbReference>
<dbReference type="Pfam" id="PF00847">
    <property type="entry name" value="AP2"/>
    <property type="match status" value="1"/>
</dbReference>
<sequence>TLGGCFSEELNPFLLNENEYEYEDMVSYEVLKEAISHGWHPTPSSNTQIKGQSKTAERKEVQRSKPTKKLKAEVSGEKRYRGVRKRPWGKYAAEIRDSARHGVRVWLGTFETGEDAAMAYDQAAFAMRGSNAILNFP</sequence>
<reference evidence="12" key="1">
    <citation type="submission" date="2008-08" db="EMBL/GenBank/DDBJ databases">
        <title>Nucleotide Diversity and Divergence in the Loblolly Pine Gene Space.</title>
        <authorList>
            <person name="Neale D.B."/>
            <person name="Wegrzyn J.L."/>
            <person name="Lee J.M."/>
            <person name="Eckert A.J."/>
            <person name="Liechty J.D."/>
            <person name="Stevens K.A."/>
            <person name="Langley C.H."/>
        </authorList>
    </citation>
    <scope>NUCLEOTIDE SEQUENCE</scope>
    <source>
        <strain evidence="10">1650</strain>
        <strain evidence="8">1651</strain>
        <strain evidence="13">1656</strain>
        <strain evidence="9">1657</strain>
        <strain evidence="12">1658</strain>
        <strain evidence="16">1660</strain>
        <strain evidence="14">1662</strain>
        <strain evidence="11">1664</strain>
        <strain evidence="15">1666</strain>
        <tissue evidence="12">Megagametophyte</tissue>
    </source>
</reference>
<dbReference type="Gene3D" id="3.30.730.10">
    <property type="entry name" value="AP2/ERF domain"/>
    <property type="match status" value="1"/>
</dbReference>
<dbReference type="EMBL" id="FJ071184">
    <property type="protein sequence ID" value="AFG46734.1"/>
    <property type="molecule type" value="Genomic_DNA"/>
</dbReference>
<dbReference type="EMBL" id="FJ071193">
    <property type="protein sequence ID" value="AFG46741.1"/>
    <property type="molecule type" value="Genomic_DNA"/>
</dbReference>
<dbReference type="FunFam" id="3.30.730.10:FF:000001">
    <property type="entry name" value="Ethylene-responsive transcription factor 2"/>
    <property type="match status" value="1"/>
</dbReference>
<evidence type="ECO:0000313" key="16">
    <source>
        <dbReference type="EMBL" id="AFG46741.1"/>
    </source>
</evidence>
<evidence type="ECO:0000256" key="5">
    <source>
        <dbReference type="ARBA" id="ARBA00023242"/>
    </source>
</evidence>
<dbReference type="InterPro" id="IPR044808">
    <property type="entry name" value="ERF_plant"/>
</dbReference>
<evidence type="ECO:0000313" key="14">
    <source>
        <dbReference type="EMBL" id="AFG46738.1"/>
    </source>
</evidence>
<dbReference type="AlphaFoldDB" id="H9VAE3"/>
<evidence type="ECO:0000256" key="2">
    <source>
        <dbReference type="ARBA" id="ARBA00023015"/>
    </source>
</evidence>
<keyword evidence="2" id="KW-0805">Transcription regulation</keyword>
<dbReference type="InterPro" id="IPR001471">
    <property type="entry name" value="AP2/ERF_dom"/>
</dbReference>
<feature type="compositionally biased region" description="Polar residues" evidence="6">
    <location>
        <begin position="42"/>
        <end position="54"/>
    </location>
</feature>
<name>H9VAE3_PINTA</name>
<dbReference type="EMBL" id="FJ071186">
    <property type="protein sequence ID" value="AFG46738.1"/>
    <property type="molecule type" value="Genomic_DNA"/>
</dbReference>
<evidence type="ECO:0000313" key="8">
    <source>
        <dbReference type="EMBL" id="AFG46732.1"/>
    </source>
</evidence>
<accession>H9VAE3</accession>
<dbReference type="CDD" id="cd00018">
    <property type="entry name" value="AP2"/>
    <property type="match status" value="1"/>
</dbReference>
<evidence type="ECO:0000313" key="15">
    <source>
        <dbReference type="EMBL" id="AFG46739.1"/>
    </source>
</evidence>
<evidence type="ECO:0000313" key="9">
    <source>
        <dbReference type="EMBL" id="AFG46733.1"/>
    </source>
</evidence>
<evidence type="ECO:0000256" key="3">
    <source>
        <dbReference type="ARBA" id="ARBA00023125"/>
    </source>
</evidence>
<keyword evidence="5" id="KW-0539">Nucleus</keyword>
<organism evidence="12">
    <name type="scientific">Pinus taeda</name>
    <name type="common">Loblolly pine</name>
    <dbReference type="NCBI Taxonomy" id="3352"/>
    <lineage>
        <taxon>Eukaryota</taxon>
        <taxon>Viridiplantae</taxon>
        <taxon>Streptophyta</taxon>
        <taxon>Embryophyta</taxon>
        <taxon>Tracheophyta</taxon>
        <taxon>Spermatophyta</taxon>
        <taxon>Pinopsida</taxon>
        <taxon>Pinidae</taxon>
        <taxon>Conifers I</taxon>
        <taxon>Pinales</taxon>
        <taxon>Pinaceae</taxon>
        <taxon>Pinus</taxon>
        <taxon>Pinus subgen. Pinus</taxon>
    </lineage>
</organism>